<dbReference type="SUPFAM" id="SSF55486">
    <property type="entry name" value="Metalloproteases ('zincins'), catalytic domain"/>
    <property type="match status" value="1"/>
</dbReference>
<dbReference type="AlphaFoldDB" id="A0A1U7CXV3"/>
<dbReference type="GO" id="GO:0006508">
    <property type="term" value="P:proteolysis"/>
    <property type="evidence" value="ECO:0007669"/>
    <property type="project" value="InterPro"/>
</dbReference>
<gene>
    <name evidence="3" type="ORF">BSF38_05353</name>
</gene>
<dbReference type="InterPro" id="IPR006026">
    <property type="entry name" value="Peptidase_Metallo"/>
</dbReference>
<evidence type="ECO:0000313" key="3">
    <source>
        <dbReference type="EMBL" id="APW63777.1"/>
    </source>
</evidence>
<dbReference type="EMBL" id="CP019082">
    <property type="protein sequence ID" value="APW63777.1"/>
    <property type="molecule type" value="Genomic_DNA"/>
</dbReference>
<evidence type="ECO:0000256" key="1">
    <source>
        <dbReference type="SAM" id="MobiDB-lite"/>
    </source>
</evidence>
<evidence type="ECO:0000313" key="4">
    <source>
        <dbReference type="Proteomes" id="UP000186309"/>
    </source>
</evidence>
<dbReference type="STRING" id="1387353.BSF38_05353"/>
<dbReference type="Pfam" id="PF01400">
    <property type="entry name" value="Astacin"/>
    <property type="match status" value="1"/>
</dbReference>
<accession>A0A1U7CXV3</accession>
<dbReference type="InterPro" id="IPR001506">
    <property type="entry name" value="Peptidase_M12A"/>
</dbReference>
<dbReference type="GO" id="GO:0004222">
    <property type="term" value="F:metalloendopeptidase activity"/>
    <property type="evidence" value="ECO:0007669"/>
    <property type="project" value="InterPro"/>
</dbReference>
<reference evidence="4" key="1">
    <citation type="submission" date="2016-12" db="EMBL/GenBank/DDBJ databases">
        <title>Comparative genomics of four Isosphaeraceae planctomycetes: a common pool of plasmids and glycoside hydrolase genes.</title>
        <authorList>
            <person name="Ivanova A."/>
        </authorList>
    </citation>
    <scope>NUCLEOTIDE SEQUENCE [LARGE SCALE GENOMIC DNA]</scope>
    <source>
        <strain evidence="4">PX4</strain>
    </source>
</reference>
<dbReference type="Gene3D" id="3.40.390.10">
    <property type="entry name" value="Collagenase (Catalytic Domain)"/>
    <property type="match status" value="1"/>
</dbReference>
<protein>
    <recommendedName>
        <fullName evidence="2">Peptidase metallopeptidase domain-containing protein</fullName>
    </recommendedName>
</protein>
<dbReference type="InterPro" id="IPR024079">
    <property type="entry name" value="MetalloPept_cat_dom_sf"/>
</dbReference>
<dbReference type="SMART" id="SM00235">
    <property type="entry name" value="ZnMc"/>
    <property type="match status" value="1"/>
</dbReference>
<sequence length="393" mass="42958">MADQDPLPIDASKFQRAADSPSPDDVPTPGLCGNQPNGGPYVPSKPETAATSTRAVIDMDRRWKNGTRLQVVFLTGDDAWGQAIRQAVRRIAVQWSDYANITFDFDQPAAHITVNLVPGSIPQLGWSVNWGSYNCFMGTDCLNMRKQFPSLPSMNLVFPPNLQNDPNLMDAEFSRVILHEFGHALGLIHEHQRPDRPIDWTPDVFSYYGAPPNNWSQQMVQEQIINAVQGGTLMGGAFDINSIMMYQYPQGLAAYKDGTPFVSPNNVILTPLDKVVVAMAYPVEGAPASNEQTLVPGEAARPGKIDVAGRVGRYKFQPQTEGVYTIATTGMPALVALLGKRDDPAGRMLAAEGANAKLTFRPKNVGQDYFVQVRHARPTKGTGDFQIAVTQVS</sequence>
<keyword evidence="4" id="KW-1185">Reference proteome</keyword>
<dbReference type="OrthoDB" id="733404at2"/>
<dbReference type="KEGG" id="pbor:BSF38_05353"/>
<dbReference type="RefSeq" id="WP_076350087.1">
    <property type="nucleotide sequence ID" value="NZ_CP019082.1"/>
</dbReference>
<name>A0A1U7CXV3_9BACT</name>
<feature type="region of interest" description="Disordered" evidence="1">
    <location>
        <begin position="1"/>
        <end position="50"/>
    </location>
</feature>
<evidence type="ECO:0000259" key="2">
    <source>
        <dbReference type="SMART" id="SM00235"/>
    </source>
</evidence>
<proteinExistence type="predicted"/>
<feature type="domain" description="Peptidase metallopeptidase" evidence="2">
    <location>
        <begin position="59"/>
        <end position="222"/>
    </location>
</feature>
<dbReference type="Proteomes" id="UP000186309">
    <property type="component" value="Chromosome"/>
</dbReference>
<dbReference type="GO" id="GO:0008270">
    <property type="term" value="F:zinc ion binding"/>
    <property type="evidence" value="ECO:0007669"/>
    <property type="project" value="InterPro"/>
</dbReference>
<organism evidence="3 4">
    <name type="scientific">Paludisphaera borealis</name>
    <dbReference type="NCBI Taxonomy" id="1387353"/>
    <lineage>
        <taxon>Bacteria</taxon>
        <taxon>Pseudomonadati</taxon>
        <taxon>Planctomycetota</taxon>
        <taxon>Planctomycetia</taxon>
        <taxon>Isosphaerales</taxon>
        <taxon>Isosphaeraceae</taxon>
        <taxon>Paludisphaera</taxon>
    </lineage>
</organism>